<feature type="non-terminal residue" evidence="1">
    <location>
        <position position="1"/>
    </location>
</feature>
<accession>X0UNH3</accession>
<dbReference type="AlphaFoldDB" id="X0UNH3"/>
<organism evidence="1">
    <name type="scientific">marine sediment metagenome</name>
    <dbReference type="NCBI Taxonomy" id="412755"/>
    <lineage>
        <taxon>unclassified sequences</taxon>
        <taxon>metagenomes</taxon>
        <taxon>ecological metagenomes</taxon>
    </lineage>
</organism>
<name>X0UNH3_9ZZZZ</name>
<gene>
    <name evidence="1" type="ORF">S01H1_44420</name>
</gene>
<reference evidence="1" key="1">
    <citation type="journal article" date="2014" name="Front. Microbiol.">
        <title>High frequency of phylogenetically diverse reductive dehalogenase-homologous genes in deep subseafloor sedimentary metagenomes.</title>
        <authorList>
            <person name="Kawai M."/>
            <person name="Futagami T."/>
            <person name="Toyoda A."/>
            <person name="Takaki Y."/>
            <person name="Nishi S."/>
            <person name="Hori S."/>
            <person name="Arai W."/>
            <person name="Tsubouchi T."/>
            <person name="Morono Y."/>
            <person name="Uchiyama I."/>
            <person name="Ito T."/>
            <person name="Fujiyama A."/>
            <person name="Inagaki F."/>
            <person name="Takami H."/>
        </authorList>
    </citation>
    <scope>NUCLEOTIDE SEQUENCE</scope>
    <source>
        <strain evidence="1">Expedition CK06-06</strain>
    </source>
</reference>
<comment type="caution">
    <text evidence="1">The sequence shown here is derived from an EMBL/GenBank/DDBJ whole genome shotgun (WGS) entry which is preliminary data.</text>
</comment>
<proteinExistence type="predicted"/>
<dbReference type="EMBL" id="BARS01028335">
    <property type="protein sequence ID" value="GAG07230.1"/>
    <property type="molecule type" value="Genomic_DNA"/>
</dbReference>
<evidence type="ECO:0000313" key="1">
    <source>
        <dbReference type="EMBL" id="GAG07230.1"/>
    </source>
</evidence>
<sequence length="47" mass="4829">FALCGIVGAPDLLSNLRELLRLAGSDLAPEARGSRVAMAKGAESAFL</sequence>
<protein>
    <submittedName>
        <fullName evidence="1">Uncharacterized protein</fullName>
    </submittedName>
</protein>